<dbReference type="PRINTS" id="PR00344">
    <property type="entry name" value="BCTRLSENSOR"/>
</dbReference>
<evidence type="ECO:0000256" key="4">
    <source>
        <dbReference type="ARBA" id="ARBA00022553"/>
    </source>
</evidence>
<protein>
    <recommendedName>
        <fullName evidence="3">histidine kinase</fullName>
        <ecNumber evidence="3">2.7.13.3</ecNumber>
    </recommendedName>
</protein>
<reference evidence="11" key="1">
    <citation type="submission" date="2020-11" db="EMBL/GenBank/DDBJ databases">
        <title>Azospira restricta DSM 18626 genome sequence.</title>
        <authorList>
            <person name="Moe W.M."/>
        </authorList>
    </citation>
    <scope>NUCLEOTIDE SEQUENCE</scope>
    <source>
        <strain evidence="11">DSM 18626</strain>
    </source>
</reference>
<name>A0A974SP08_9RHOO</name>
<dbReference type="Gene3D" id="1.10.287.130">
    <property type="match status" value="1"/>
</dbReference>
<feature type="coiled-coil region" evidence="7">
    <location>
        <begin position="333"/>
        <end position="364"/>
    </location>
</feature>
<dbReference type="PROSITE" id="PS50109">
    <property type="entry name" value="HIS_KIN"/>
    <property type="match status" value="1"/>
</dbReference>
<evidence type="ECO:0000256" key="5">
    <source>
        <dbReference type="ARBA" id="ARBA00022679"/>
    </source>
</evidence>
<gene>
    <name evidence="11" type="ORF">IWH25_00050</name>
</gene>
<feature type="transmembrane region" description="Helical" evidence="8">
    <location>
        <begin position="194"/>
        <end position="214"/>
    </location>
</feature>
<dbReference type="Pfam" id="PF00512">
    <property type="entry name" value="HisKA"/>
    <property type="match status" value="1"/>
</dbReference>
<sequence length="556" mass="61496">MAGTWFPRSLRRQFIAALSALALLILAGSLVGIHALRVSADAIRQLADERLVRLQDTQDIVRGALLVERETQRMLVAASDTEMRERYAGLLTEMDGLDRRVERLGAASDDVSVLALHQSAQLLRNTVHVVASLLEMAGARSDGGGQSPGRFRETLHTQASALVDAAHELSGRVTDDYQHAVRQLAEASRRMQQWVLALLAGSLIIAFLVSHYFLGRHVLDRLRQVSRYLRRGGEAGGEPTRIPVRGDDEIGEMARAVEQFLEDRRQLALANVALEEERARQAELIRKLAEAHSQLLHAEKMASIGQLAAGVAHEINNPVGFVNSNLGTLREYADQLLRLLSVYEAKEAELSEEARTQLQEARREADLDFLRDDLPVLLAESADGLQRVKRIVEDLKDFSRVDAAEKQFASLEQGLDSTLNVVWNELKYKAEVVKEYGGIPEIECLPAQLNQVFMNLLVNAAQAIPERGRIVLRTGRQGDEVWVEVEDNGAGIEPAHLRRLFDPFFTTKPVGQGTGLGLSLSYGIVQRHGGRIEVRSEPGAGAVFRVVLPMRMPEPG</sequence>
<dbReference type="GO" id="GO:0016020">
    <property type="term" value="C:membrane"/>
    <property type="evidence" value="ECO:0007669"/>
    <property type="project" value="UniProtKB-SubCell"/>
</dbReference>
<accession>A0A974SP08</accession>
<dbReference type="InterPro" id="IPR003660">
    <property type="entry name" value="HAMP_dom"/>
</dbReference>
<comment type="subcellular location">
    <subcellularLocation>
        <location evidence="2">Membrane</location>
    </subcellularLocation>
</comment>
<evidence type="ECO:0000256" key="2">
    <source>
        <dbReference type="ARBA" id="ARBA00004370"/>
    </source>
</evidence>
<dbReference type="CDD" id="cd16943">
    <property type="entry name" value="HATPase_AtoS-like"/>
    <property type="match status" value="1"/>
</dbReference>
<dbReference type="PROSITE" id="PS50885">
    <property type="entry name" value="HAMP"/>
    <property type="match status" value="1"/>
</dbReference>
<evidence type="ECO:0000259" key="10">
    <source>
        <dbReference type="PROSITE" id="PS50885"/>
    </source>
</evidence>
<comment type="catalytic activity">
    <reaction evidence="1">
        <text>ATP + protein L-histidine = ADP + protein N-phospho-L-histidine.</text>
        <dbReference type="EC" id="2.7.13.3"/>
    </reaction>
</comment>
<dbReference type="SMART" id="SM00387">
    <property type="entry name" value="HATPase_c"/>
    <property type="match status" value="1"/>
</dbReference>
<evidence type="ECO:0000256" key="8">
    <source>
        <dbReference type="SAM" id="Phobius"/>
    </source>
</evidence>
<evidence type="ECO:0000259" key="9">
    <source>
        <dbReference type="PROSITE" id="PS50109"/>
    </source>
</evidence>
<dbReference type="RefSeq" id="WP_238998960.1">
    <property type="nucleotide sequence ID" value="NZ_CP064781.1"/>
</dbReference>
<dbReference type="PANTHER" id="PTHR43065:SF50">
    <property type="entry name" value="HISTIDINE KINASE"/>
    <property type="match status" value="1"/>
</dbReference>
<proteinExistence type="predicted"/>
<dbReference type="SUPFAM" id="SSF55874">
    <property type="entry name" value="ATPase domain of HSP90 chaperone/DNA topoisomerase II/histidine kinase"/>
    <property type="match status" value="1"/>
</dbReference>
<dbReference type="Gene3D" id="3.30.565.10">
    <property type="entry name" value="Histidine kinase-like ATPase, C-terminal domain"/>
    <property type="match status" value="1"/>
</dbReference>
<dbReference type="InterPro" id="IPR004358">
    <property type="entry name" value="Sig_transdc_His_kin-like_C"/>
</dbReference>
<feature type="domain" description="Histidine kinase" evidence="9">
    <location>
        <begin position="310"/>
        <end position="552"/>
    </location>
</feature>
<dbReference type="SMART" id="SM00304">
    <property type="entry name" value="HAMP"/>
    <property type="match status" value="1"/>
</dbReference>
<dbReference type="KEGG" id="ares:IWH25_00050"/>
<dbReference type="CDD" id="cd06225">
    <property type="entry name" value="HAMP"/>
    <property type="match status" value="1"/>
</dbReference>
<keyword evidence="7" id="KW-0175">Coiled coil</keyword>
<keyword evidence="5" id="KW-0808">Transferase</keyword>
<dbReference type="SUPFAM" id="SSF47384">
    <property type="entry name" value="Homodimeric domain of signal transducing histidine kinase"/>
    <property type="match status" value="1"/>
</dbReference>
<dbReference type="SMART" id="SM00388">
    <property type="entry name" value="HisKA"/>
    <property type="match status" value="1"/>
</dbReference>
<evidence type="ECO:0000313" key="11">
    <source>
        <dbReference type="EMBL" id="QRJ63789.1"/>
    </source>
</evidence>
<feature type="coiled-coil region" evidence="7">
    <location>
        <begin position="257"/>
        <end position="294"/>
    </location>
</feature>
<dbReference type="EMBL" id="CP064781">
    <property type="protein sequence ID" value="QRJ63789.1"/>
    <property type="molecule type" value="Genomic_DNA"/>
</dbReference>
<dbReference type="InterPro" id="IPR036890">
    <property type="entry name" value="HATPase_C_sf"/>
</dbReference>
<dbReference type="Pfam" id="PF02518">
    <property type="entry name" value="HATPase_c"/>
    <property type="match status" value="1"/>
</dbReference>
<keyword evidence="12" id="KW-1185">Reference proteome</keyword>
<dbReference type="GO" id="GO:0000155">
    <property type="term" value="F:phosphorelay sensor kinase activity"/>
    <property type="evidence" value="ECO:0007669"/>
    <property type="project" value="InterPro"/>
</dbReference>
<evidence type="ECO:0000256" key="6">
    <source>
        <dbReference type="ARBA" id="ARBA00022777"/>
    </source>
</evidence>
<dbReference type="AlphaFoldDB" id="A0A974SP08"/>
<dbReference type="CDD" id="cd00082">
    <property type="entry name" value="HisKA"/>
    <property type="match status" value="1"/>
</dbReference>
<keyword evidence="4" id="KW-0597">Phosphoprotein</keyword>
<dbReference type="InterPro" id="IPR003594">
    <property type="entry name" value="HATPase_dom"/>
</dbReference>
<keyword evidence="6" id="KW-0418">Kinase</keyword>
<keyword evidence="8" id="KW-0472">Membrane</keyword>
<evidence type="ECO:0000256" key="7">
    <source>
        <dbReference type="SAM" id="Coils"/>
    </source>
</evidence>
<dbReference type="PANTHER" id="PTHR43065">
    <property type="entry name" value="SENSOR HISTIDINE KINASE"/>
    <property type="match status" value="1"/>
</dbReference>
<dbReference type="InterPro" id="IPR006311">
    <property type="entry name" value="TAT_signal"/>
</dbReference>
<keyword evidence="8" id="KW-0812">Transmembrane</keyword>
<dbReference type="EC" id="2.7.13.3" evidence="3"/>
<dbReference type="Proteomes" id="UP000663444">
    <property type="component" value="Chromosome"/>
</dbReference>
<evidence type="ECO:0000313" key="12">
    <source>
        <dbReference type="Proteomes" id="UP000663444"/>
    </source>
</evidence>
<dbReference type="Gene3D" id="6.10.340.10">
    <property type="match status" value="1"/>
</dbReference>
<dbReference type="Pfam" id="PF00672">
    <property type="entry name" value="HAMP"/>
    <property type="match status" value="1"/>
</dbReference>
<keyword evidence="8" id="KW-1133">Transmembrane helix</keyword>
<dbReference type="InterPro" id="IPR036097">
    <property type="entry name" value="HisK_dim/P_sf"/>
</dbReference>
<organism evidence="11 12">
    <name type="scientific">Azospira restricta</name>
    <dbReference type="NCBI Taxonomy" id="404405"/>
    <lineage>
        <taxon>Bacteria</taxon>
        <taxon>Pseudomonadati</taxon>
        <taxon>Pseudomonadota</taxon>
        <taxon>Betaproteobacteria</taxon>
        <taxon>Rhodocyclales</taxon>
        <taxon>Rhodocyclaceae</taxon>
        <taxon>Azospira</taxon>
    </lineage>
</organism>
<dbReference type="PROSITE" id="PS51318">
    <property type="entry name" value="TAT"/>
    <property type="match status" value="1"/>
</dbReference>
<dbReference type="InterPro" id="IPR005467">
    <property type="entry name" value="His_kinase_dom"/>
</dbReference>
<dbReference type="InterPro" id="IPR003661">
    <property type="entry name" value="HisK_dim/P_dom"/>
</dbReference>
<evidence type="ECO:0000256" key="1">
    <source>
        <dbReference type="ARBA" id="ARBA00000085"/>
    </source>
</evidence>
<evidence type="ECO:0000256" key="3">
    <source>
        <dbReference type="ARBA" id="ARBA00012438"/>
    </source>
</evidence>
<feature type="domain" description="HAMP" evidence="10">
    <location>
        <begin position="216"/>
        <end position="269"/>
    </location>
</feature>